<evidence type="ECO:0008006" key="3">
    <source>
        <dbReference type="Google" id="ProtNLM"/>
    </source>
</evidence>
<keyword evidence="2" id="KW-1185">Reference proteome</keyword>
<accession>A0ABT3IFC5</accession>
<evidence type="ECO:0000313" key="1">
    <source>
        <dbReference type="EMBL" id="MCW3482662.1"/>
    </source>
</evidence>
<comment type="caution">
    <text evidence="1">The sequence shown here is derived from an EMBL/GenBank/DDBJ whole genome shotgun (WGS) entry which is preliminary data.</text>
</comment>
<organism evidence="1 2">
    <name type="scientific">Chitinophaga nivalis</name>
    <dbReference type="NCBI Taxonomy" id="2991709"/>
    <lineage>
        <taxon>Bacteria</taxon>
        <taxon>Pseudomonadati</taxon>
        <taxon>Bacteroidota</taxon>
        <taxon>Chitinophagia</taxon>
        <taxon>Chitinophagales</taxon>
        <taxon>Chitinophagaceae</taxon>
        <taxon>Chitinophaga</taxon>
    </lineage>
</organism>
<dbReference type="RefSeq" id="WP_264727257.1">
    <property type="nucleotide sequence ID" value="NZ_JAPDNR010000001.1"/>
</dbReference>
<dbReference type="EMBL" id="JAPDNS010000001">
    <property type="protein sequence ID" value="MCW3482662.1"/>
    <property type="molecule type" value="Genomic_DNA"/>
</dbReference>
<proteinExistence type="predicted"/>
<protein>
    <recommendedName>
        <fullName evidence="3">Nucleotidyltransferase</fullName>
    </recommendedName>
</protein>
<evidence type="ECO:0000313" key="2">
    <source>
        <dbReference type="Proteomes" id="UP001207742"/>
    </source>
</evidence>
<name>A0ABT3IFC5_9BACT</name>
<sequence length="281" mass="32172">MARTINEIQEDIIRQVKASHTLAPLNSTSKTAVWRMWTYIVAVSTWALENLFDQHKVEINTLINEKAPHSLRWYANKAKEFQYGSELLKDEDYYDNTGLTTEQVQERKIIAYSAVTEQSKGLRLKVARVVNGDLNALLPVQLAAFREYMSRIKDAGVNPLHIESKEPDSLKLTLHVYFNPLVLNANGYRLDGTSREQPVRTQVKEYLKNQPFNGTLVLAYLIDALQQVDGVVIPHITQAQARYGDLPYTPFDVKYNPDAGYLRIIDEDDLQIFYLPQSVIK</sequence>
<reference evidence="1 2" key="1">
    <citation type="submission" date="2022-10" db="EMBL/GenBank/DDBJ databases">
        <title>Chitinophaga nivalis PC15 sp. nov., isolated from Pyeongchang county, South Korea.</title>
        <authorList>
            <person name="Trinh H.N."/>
        </authorList>
    </citation>
    <scope>NUCLEOTIDE SEQUENCE [LARGE SCALE GENOMIC DNA]</scope>
    <source>
        <strain evidence="1 2">PC14</strain>
    </source>
</reference>
<dbReference type="Proteomes" id="UP001207742">
    <property type="component" value="Unassembled WGS sequence"/>
</dbReference>
<gene>
    <name evidence="1" type="ORF">OL497_02080</name>
</gene>